<evidence type="ECO:0000313" key="2">
    <source>
        <dbReference type="Proteomes" id="UP000265745"/>
    </source>
</evidence>
<comment type="caution">
    <text evidence="1">The sequence shown here is derived from an EMBL/GenBank/DDBJ whole genome shotgun (WGS) entry which is preliminary data.</text>
</comment>
<dbReference type="Proteomes" id="UP000265745">
    <property type="component" value="Unassembled WGS sequence"/>
</dbReference>
<gene>
    <name evidence="1" type="ORF">C2846_03360</name>
</gene>
<accession>A0A396SGC7</accession>
<protein>
    <submittedName>
        <fullName evidence="1">Uncharacterized protein</fullName>
    </submittedName>
</protein>
<dbReference type="EMBL" id="QJSA01000002">
    <property type="protein sequence ID" value="RHW22676.1"/>
    <property type="molecule type" value="Genomic_DNA"/>
</dbReference>
<keyword evidence="2" id="KW-1185">Reference proteome</keyword>
<dbReference type="RefSeq" id="WP_119700657.1">
    <property type="nucleotide sequence ID" value="NZ_QJSA01000002.1"/>
</dbReference>
<evidence type="ECO:0000313" key="1">
    <source>
        <dbReference type="EMBL" id="RHW22676.1"/>
    </source>
</evidence>
<dbReference type="AlphaFoldDB" id="A0A396SGC7"/>
<reference evidence="1 2" key="1">
    <citation type="submission" date="2018-06" db="EMBL/GenBank/DDBJ databases">
        <title>Pseudomonas jilinensis sp. nov., isolated from the production water of Jilin Oilfield in China.</title>
        <authorList>
            <person name="Wang J."/>
        </authorList>
    </citation>
    <scope>NUCLEOTIDE SEQUENCE [LARGE SCALE GENOMIC DNA]</scope>
    <source>
        <strain evidence="1 2">JS15-10A1</strain>
    </source>
</reference>
<sequence>MELEPSEPIGSPTPERDLWGAVLAMLLDDALGYWRGSYGPAIAQEQAFDDVLRVGPMLRHCCQFTGHNPQWIAERFVRLLECG</sequence>
<organism evidence="1 2">
    <name type="scientific">Pseudomonas jilinensis</name>
    <dbReference type="NCBI Taxonomy" id="2078689"/>
    <lineage>
        <taxon>Bacteria</taxon>
        <taxon>Pseudomonadati</taxon>
        <taxon>Pseudomonadota</taxon>
        <taxon>Gammaproteobacteria</taxon>
        <taxon>Pseudomonadales</taxon>
        <taxon>Pseudomonadaceae</taxon>
        <taxon>Pseudomonas</taxon>
    </lineage>
</organism>
<dbReference type="OrthoDB" id="6373610at2"/>
<name>A0A396SGC7_9PSED</name>
<proteinExistence type="predicted"/>